<protein>
    <submittedName>
        <fullName evidence="2">Uncharacterized protein</fullName>
    </submittedName>
</protein>
<gene>
    <name evidence="2" type="ORF">WICMUC_001737</name>
</gene>
<evidence type="ECO:0000313" key="2">
    <source>
        <dbReference type="EMBL" id="KAH3677634.1"/>
    </source>
</evidence>
<accession>A0A9P8PUI8</accession>
<proteinExistence type="predicted"/>
<feature type="compositionally biased region" description="Acidic residues" evidence="1">
    <location>
        <begin position="59"/>
        <end position="85"/>
    </location>
</feature>
<keyword evidence="3" id="KW-1185">Reference proteome</keyword>
<dbReference type="Proteomes" id="UP000769528">
    <property type="component" value="Unassembled WGS sequence"/>
</dbReference>
<feature type="compositionally biased region" description="Acidic residues" evidence="1">
    <location>
        <begin position="39"/>
        <end position="49"/>
    </location>
</feature>
<sequence>MIRILRTTKQIDEVKVTAERVKLGWDKVTTFLADMDADADADNDEDADNNPELCSDIDTIPEADSNIDEDGNTEAETENEVDEVE</sequence>
<dbReference type="EMBL" id="JAEUBF010000506">
    <property type="protein sequence ID" value="KAH3677634.1"/>
    <property type="molecule type" value="Genomic_DNA"/>
</dbReference>
<evidence type="ECO:0000256" key="1">
    <source>
        <dbReference type="SAM" id="MobiDB-lite"/>
    </source>
</evidence>
<name>A0A9P8PUI8_9ASCO</name>
<evidence type="ECO:0000313" key="3">
    <source>
        <dbReference type="Proteomes" id="UP000769528"/>
    </source>
</evidence>
<reference evidence="2" key="2">
    <citation type="submission" date="2021-01" db="EMBL/GenBank/DDBJ databases">
        <authorList>
            <person name="Schikora-Tamarit M.A."/>
        </authorList>
    </citation>
    <scope>NUCLEOTIDE SEQUENCE</scope>
    <source>
        <strain evidence="2">CBS6341</strain>
    </source>
</reference>
<feature type="region of interest" description="Disordered" evidence="1">
    <location>
        <begin position="39"/>
        <end position="85"/>
    </location>
</feature>
<dbReference type="AlphaFoldDB" id="A0A9P8PUI8"/>
<comment type="caution">
    <text evidence="2">The sequence shown here is derived from an EMBL/GenBank/DDBJ whole genome shotgun (WGS) entry which is preliminary data.</text>
</comment>
<organism evidence="2 3">
    <name type="scientific">Wickerhamomyces mucosus</name>
    <dbReference type="NCBI Taxonomy" id="1378264"/>
    <lineage>
        <taxon>Eukaryota</taxon>
        <taxon>Fungi</taxon>
        <taxon>Dikarya</taxon>
        <taxon>Ascomycota</taxon>
        <taxon>Saccharomycotina</taxon>
        <taxon>Saccharomycetes</taxon>
        <taxon>Phaffomycetales</taxon>
        <taxon>Wickerhamomycetaceae</taxon>
        <taxon>Wickerhamomyces</taxon>
    </lineage>
</organism>
<reference evidence="2" key="1">
    <citation type="journal article" date="2021" name="Open Biol.">
        <title>Shared evolutionary footprints suggest mitochondrial oxidative damage underlies multiple complex I losses in fungi.</title>
        <authorList>
            <person name="Schikora-Tamarit M.A."/>
            <person name="Marcet-Houben M."/>
            <person name="Nosek J."/>
            <person name="Gabaldon T."/>
        </authorList>
    </citation>
    <scope>NUCLEOTIDE SEQUENCE</scope>
    <source>
        <strain evidence="2">CBS6341</strain>
    </source>
</reference>